<keyword evidence="7 9" id="KW-0472">Membrane</keyword>
<keyword evidence="3 9" id="KW-0812">Transmembrane</keyword>
<dbReference type="Pfam" id="PF18967">
    <property type="entry name" value="PycTM"/>
    <property type="match status" value="1"/>
</dbReference>
<dbReference type="AlphaFoldDB" id="A0A243S3C2"/>
<keyword evidence="4" id="KW-0547">Nucleotide-binding</keyword>
<keyword evidence="12" id="KW-1185">Reference proteome</keyword>
<evidence type="ECO:0000256" key="3">
    <source>
        <dbReference type="ARBA" id="ARBA00022692"/>
    </source>
</evidence>
<evidence type="ECO:0000256" key="7">
    <source>
        <dbReference type="ARBA" id="ARBA00023136"/>
    </source>
</evidence>
<evidence type="ECO:0000256" key="5">
    <source>
        <dbReference type="ARBA" id="ARBA00022989"/>
    </source>
</evidence>
<name>A0A243S3C2_9ACTN</name>
<evidence type="ECO:0000313" key="11">
    <source>
        <dbReference type="EMBL" id="OUD02051.1"/>
    </source>
</evidence>
<dbReference type="RefSeq" id="WP_086601727.1">
    <property type="nucleotide sequence ID" value="NZ_NGFN01000093.1"/>
</dbReference>
<comment type="subcellular location">
    <subcellularLocation>
        <location evidence="1">Cell membrane</location>
    </subcellularLocation>
</comment>
<keyword evidence="2" id="KW-1003">Cell membrane</keyword>
<evidence type="ECO:0000313" key="12">
    <source>
        <dbReference type="Proteomes" id="UP000195105"/>
    </source>
</evidence>
<dbReference type="EMBL" id="NGFN01000093">
    <property type="protein sequence ID" value="OUD02051.1"/>
    <property type="molecule type" value="Genomic_DNA"/>
</dbReference>
<evidence type="ECO:0000256" key="2">
    <source>
        <dbReference type="ARBA" id="ARBA00022475"/>
    </source>
</evidence>
<evidence type="ECO:0000259" key="10">
    <source>
        <dbReference type="Pfam" id="PF18967"/>
    </source>
</evidence>
<keyword evidence="6" id="KW-0051">Antiviral defense</keyword>
<feature type="region of interest" description="Disordered" evidence="8">
    <location>
        <begin position="1"/>
        <end position="20"/>
    </location>
</feature>
<evidence type="ECO:0000256" key="9">
    <source>
        <dbReference type="SAM" id="Phobius"/>
    </source>
</evidence>
<organism evidence="11 12">
    <name type="scientific">Streptomyces swartbergensis</name>
    <dbReference type="NCBI Taxonomy" id="487165"/>
    <lineage>
        <taxon>Bacteria</taxon>
        <taxon>Bacillati</taxon>
        <taxon>Actinomycetota</taxon>
        <taxon>Actinomycetes</taxon>
        <taxon>Kitasatosporales</taxon>
        <taxon>Streptomycetaceae</taxon>
        <taxon>Streptomyces</taxon>
    </lineage>
</organism>
<gene>
    <name evidence="11" type="ORF">CA983_16890</name>
</gene>
<feature type="domain" description="Pycsar effector protein" evidence="10">
    <location>
        <begin position="26"/>
        <end position="106"/>
    </location>
</feature>
<keyword evidence="5 9" id="KW-1133">Transmembrane helix</keyword>
<reference evidence="11 12" key="1">
    <citation type="submission" date="2017-05" db="EMBL/GenBank/DDBJ databases">
        <title>Biotechnological potential of actinobacteria isolated from South African environments.</title>
        <authorList>
            <person name="Le Roes-Hill M."/>
            <person name="Prins A."/>
            <person name="Durrell K.A."/>
        </authorList>
    </citation>
    <scope>NUCLEOTIDE SEQUENCE [LARGE SCALE GENOMIC DNA]</scope>
    <source>
        <strain evidence="11 12">HMC13</strain>
    </source>
</reference>
<protein>
    <recommendedName>
        <fullName evidence="10">Pycsar effector protein domain-containing protein</fullName>
    </recommendedName>
</protein>
<evidence type="ECO:0000256" key="1">
    <source>
        <dbReference type="ARBA" id="ARBA00004236"/>
    </source>
</evidence>
<feature type="transmembrane region" description="Helical" evidence="9">
    <location>
        <begin position="131"/>
        <end position="151"/>
    </location>
</feature>
<dbReference type="Proteomes" id="UP000195105">
    <property type="component" value="Unassembled WGS sequence"/>
</dbReference>
<accession>A0A243S3C2</accession>
<evidence type="ECO:0000256" key="6">
    <source>
        <dbReference type="ARBA" id="ARBA00023118"/>
    </source>
</evidence>
<feature type="transmembrane region" description="Helical" evidence="9">
    <location>
        <begin position="43"/>
        <end position="66"/>
    </location>
</feature>
<evidence type="ECO:0000256" key="4">
    <source>
        <dbReference type="ARBA" id="ARBA00022741"/>
    </source>
</evidence>
<dbReference type="InterPro" id="IPR043760">
    <property type="entry name" value="PycTM_dom"/>
</dbReference>
<feature type="transmembrane region" description="Helical" evidence="9">
    <location>
        <begin position="78"/>
        <end position="97"/>
    </location>
</feature>
<sequence>MTTPSGETGTVRGTGTQTDRAAELTRDLLTEARDQLAKADSKAGLTLATLGAALTALLGAIAGGLIAPGQYAVIPQLLVWAGCAACAPSLVLLGLAVSPRRPSQPSSSGDATQLEILSRTAWTKYRCIRRAMAWGAVFLTLTLAGTLAGVLS</sequence>
<comment type="caution">
    <text evidence="11">The sequence shown here is derived from an EMBL/GenBank/DDBJ whole genome shotgun (WGS) entry which is preliminary data.</text>
</comment>
<feature type="compositionally biased region" description="Polar residues" evidence="8">
    <location>
        <begin position="1"/>
        <end position="19"/>
    </location>
</feature>
<proteinExistence type="predicted"/>
<evidence type="ECO:0000256" key="8">
    <source>
        <dbReference type="SAM" id="MobiDB-lite"/>
    </source>
</evidence>